<dbReference type="InterPro" id="IPR036397">
    <property type="entry name" value="RNaseH_sf"/>
</dbReference>
<dbReference type="InterPro" id="IPR025948">
    <property type="entry name" value="HTH-like_dom"/>
</dbReference>
<feature type="domain" description="Integrase catalytic" evidence="2">
    <location>
        <begin position="119"/>
        <end position="283"/>
    </location>
</feature>
<dbReference type="OrthoDB" id="9781005at2"/>
<evidence type="ECO:0000313" key="3">
    <source>
        <dbReference type="EMBL" id="QFF99860.1"/>
    </source>
</evidence>
<dbReference type="Gene3D" id="3.30.420.10">
    <property type="entry name" value="Ribonuclease H-like superfamily/Ribonuclease H"/>
    <property type="match status" value="1"/>
</dbReference>
<dbReference type="Pfam" id="PF13276">
    <property type="entry name" value="HTH_21"/>
    <property type="match status" value="1"/>
</dbReference>
<dbReference type="NCBIfam" id="NF033516">
    <property type="entry name" value="transpos_IS3"/>
    <property type="match status" value="1"/>
</dbReference>
<dbReference type="InterPro" id="IPR012337">
    <property type="entry name" value="RNaseH-like_sf"/>
</dbReference>
<dbReference type="KEGG" id="psyo:PB01_14075"/>
<dbReference type="InterPro" id="IPR001584">
    <property type="entry name" value="Integrase_cat-core"/>
</dbReference>
<dbReference type="GO" id="GO:0003676">
    <property type="term" value="F:nucleic acid binding"/>
    <property type="evidence" value="ECO:0007669"/>
    <property type="project" value="InterPro"/>
</dbReference>
<evidence type="ECO:0000256" key="1">
    <source>
        <dbReference type="ARBA" id="ARBA00002286"/>
    </source>
</evidence>
<comment type="function">
    <text evidence="1">Involved in the transposition of the insertion sequence.</text>
</comment>
<dbReference type="PANTHER" id="PTHR46889">
    <property type="entry name" value="TRANSPOSASE INSF FOR INSERTION SEQUENCE IS3B-RELATED"/>
    <property type="match status" value="1"/>
</dbReference>
<dbReference type="Pfam" id="PF00665">
    <property type="entry name" value="rve"/>
    <property type="match status" value="1"/>
</dbReference>
<organism evidence="3 4">
    <name type="scientific">Psychrobacillus glaciei</name>
    <dbReference type="NCBI Taxonomy" id="2283160"/>
    <lineage>
        <taxon>Bacteria</taxon>
        <taxon>Bacillati</taxon>
        <taxon>Bacillota</taxon>
        <taxon>Bacilli</taxon>
        <taxon>Bacillales</taxon>
        <taxon>Bacillaceae</taxon>
        <taxon>Psychrobacillus</taxon>
    </lineage>
</organism>
<dbReference type="SUPFAM" id="SSF53098">
    <property type="entry name" value="Ribonuclease H-like"/>
    <property type="match status" value="1"/>
</dbReference>
<accession>A0A5J6SP69</accession>
<evidence type="ECO:0000313" key="4">
    <source>
        <dbReference type="Proteomes" id="UP000325517"/>
    </source>
</evidence>
<evidence type="ECO:0000259" key="2">
    <source>
        <dbReference type="PROSITE" id="PS50994"/>
    </source>
</evidence>
<dbReference type="EMBL" id="CP031223">
    <property type="protein sequence ID" value="QFF99860.1"/>
    <property type="molecule type" value="Genomic_DNA"/>
</dbReference>
<dbReference type="PANTHER" id="PTHR46889:SF4">
    <property type="entry name" value="TRANSPOSASE INSO FOR INSERTION SEQUENCE ELEMENT IS911B-RELATED"/>
    <property type="match status" value="1"/>
</dbReference>
<proteinExistence type="predicted"/>
<dbReference type="AlphaFoldDB" id="A0A5J6SP69"/>
<reference evidence="3 4" key="1">
    <citation type="submission" date="2018-07" db="EMBL/GenBank/DDBJ databases">
        <title>Complete genome sequence of Psychrobacillus sp. PB01, isolated from iceberg, and comparative genome analysis of Psychrobacillus strains.</title>
        <authorList>
            <person name="Lee P.C."/>
        </authorList>
    </citation>
    <scope>NUCLEOTIDE SEQUENCE [LARGE SCALE GENOMIC DNA]</scope>
    <source>
        <strain evidence="3 4">PB01</strain>
    </source>
</reference>
<dbReference type="PROSITE" id="PS50994">
    <property type="entry name" value="INTEGRASE"/>
    <property type="match status" value="1"/>
</dbReference>
<sequence length="286" mass="33290">MTALRKDYPVSTLCKTLKVSTSGYYNYIAQPQKSLSERDQIDSKVIQSLYDYTGGTIGVKRIAGKLKENHNHIINHKRVSRLMYEMNIKSKIRVKKYFRSKKDAQSNWIYPNLLNRYFDAPLPNRKWVTDLSEITVEEEKFYVSAIMYLCNREIIAFKMSDSPTAALVEATVKQAMKTRELPDLTNIIIHSDQGSVYKSFKYKNLAKKLQFSPSMFRKANCWDKAVIESFFSHLKTEFPHLYATDNAKQVRKDLLLYIAYFNENRGQKRLGYLSPTAYLKLKHSAS</sequence>
<dbReference type="GO" id="GO:0015074">
    <property type="term" value="P:DNA integration"/>
    <property type="evidence" value="ECO:0007669"/>
    <property type="project" value="InterPro"/>
</dbReference>
<dbReference type="InterPro" id="IPR050900">
    <property type="entry name" value="Transposase_IS3/IS150/IS904"/>
</dbReference>
<keyword evidence="4" id="KW-1185">Reference proteome</keyword>
<dbReference type="Proteomes" id="UP000325517">
    <property type="component" value="Chromosome"/>
</dbReference>
<name>A0A5J6SP69_9BACI</name>
<dbReference type="InterPro" id="IPR048020">
    <property type="entry name" value="Transpos_IS3"/>
</dbReference>
<protein>
    <submittedName>
        <fullName evidence="3">IS3 family transposase</fullName>
    </submittedName>
</protein>
<gene>
    <name evidence="3" type="ORF">PB01_14075</name>
</gene>
<dbReference type="Pfam" id="PF13333">
    <property type="entry name" value="rve_2"/>
    <property type="match status" value="1"/>
</dbReference>